<dbReference type="Proteomes" id="UP001169006">
    <property type="component" value="Unassembled WGS sequence"/>
</dbReference>
<keyword evidence="2" id="KW-1185">Reference proteome</keyword>
<organism evidence="1 2">
    <name type="scientific">Rhizobium oryzicola</name>
    <dbReference type="NCBI Taxonomy" id="1232668"/>
    <lineage>
        <taxon>Bacteria</taxon>
        <taxon>Pseudomonadati</taxon>
        <taxon>Pseudomonadota</taxon>
        <taxon>Alphaproteobacteria</taxon>
        <taxon>Hyphomicrobiales</taxon>
        <taxon>Rhizobiaceae</taxon>
        <taxon>Rhizobium/Agrobacterium group</taxon>
        <taxon>Rhizobium</taxon>
    </lineage>
</organism>
<evidence type="ECO:0000313" key="2">
    <source>
        <dbReference type="Proteomes" id="UP001169006"/>
    </source>
</evidence>
<dbReference type="RefSeq" id="WP_302078221.1">
    <property type="nucleotide sequence ID" value="NZ_JAUKWQ010000006.1"/>
</dbReference>
<reference evidence="1" key="1">
    <citation type="journal article" date="2015" name="Int. J. Syst. Evol. Microbiol.">
        <title>Rhizobium oryzicola sp. nov., potential plant-growth-promoting endophytic bacteria isolated from rice roots.</title>
        <authorList>
            <person name="Zhang X.X."/>
            <person name="Gao J.S."/>
            <person name="Cao Y.H."/>
            <person name="Sheirdil R.A."/>
            <person name="Wang X.C."/>
            <person name="Zhang L."/>
        </authorList>
    </citation>
    <scope>NUCLEOTIDE SEQUENCE</scope>
    <source>
        <strain evidence="1">05753</strain>
    </source>
</reference>
<evidence type="ECO:0000313" key="1">
    <source>
        <dbReference type="EMBL" id="MDO1583997.1"/>
    </source>
</evidence>
<reference evidence="1" key="2">
    <citation type="submission" date="2023-07" db="EMBL/GenBank/DDBJ databases">
        <authorList>
            <person name="Sun H."/>
        </authorList>
    </citation>
    <scope>NUCLEOTIDE SEQUENCE</scope>
    <source>
        <strain evidence="1">05753</strain>
    </source>
</reference>
<protein>
    <submittedName>
        <fullName evidence="1">Uncharacterized protein</fullName>
    </submittedName>
</protein>
<proteinExistence type="predicted"/>
<dbReference type="EMBL" id="JAUKWQ010000006">
    <property type="protein sequence ID" value="MDO1583997.1"/>
    <property type="molecule type" value="Genomic_DNA"/>
</dbReference>
<sequence>MEITSVNWAGSLLQQDLTRTPKIERPGFELPSDVRATFEVPETRSAQVDFRAISPRDLRDIALQSFNNGTIDLDTYRVLAQELPMHSVDATGRVIDLSSVSENSPFDFQSFYHDQLQMALAVGDEGRAAGLTSALNFIAA</sequence>
<gene>
    <name evidence="1" type="ORF">Q2T52_18085</name>
</gene>
<comment type="caution">
    <text evidence="1">The sequence shown here is derived from an EMBL/GenBank/DDBJ whole genome shotgun (WGS) entry which is preliminary data.</text>
</comment>
<name>A0ABT8SZW5_9HYPH</name>
<accession>A0ABT8SZW5</accession>